<dbReference type="EMBL" id="JAWIIV010000025">
    <property type="protein sequence ID" value="MEC4722080.1"/>
    <property type="molecule type" value="Genomic_DNA"/>
</dbReference>
<dbReference type="InterPro" id="IPR021330">
    <property type="entry name" value="DUF2939"/>
</dbReference>
<proteinExistence type="predicted"/>
<protein>
    <submittedName>
        <fullName evidence="1">DUF2939 domain-containing protein</fullName>
    </submittedName>
</protein>
<accession>A0ABU6JFM4</accession>
<sequence>MVLKKLVISAAAASVILATASYFSPHWTVYRMRVAIEKRDYKAFSSHADFPALRASFKRQLGAGDGVPATEAHAGGNVLDWLGREIAGLVTSPMIDSLVGPAAVMEMLNAGVPGLNRNVITSALTRVPAAGEAMPKMEIDYRGWQRAAFRDAEASDKDGSFILVRSGWWSWRLAEVELPQRP</sequence>
<evidence type="ECO:0000313" key="2">
    <source>
        <dbReference type="Proteomes" id="UP001352263"/>
    </source>
</evidence>
<dbReference type="Proteomes" id="UP001352263">
    <property type="component" value="Unassembled WGS sequence"/>
</dbReference>
<dbReference type="RefSeq" id="WP_326508760.1">
    <property type="nucleotide sequence ID" value="NZ_JAWIIV010000025.1"/>
</dbReference>
<evidence type="ECO:0000313" key="1">
    <source>
        <dbReference type="EMBL" id="MEC4722080.1"/>
    </source>
</evidence>
<keyword evidence="2" id="KW-1185">Reference proteome</keyword>
<dbReference type="Pfam" id="PF11159">
    <property type="entry name" value="DUF2939"/>
    <property type="match status" value="1"/>
</dbReference>
<comment type="caution">
    <text evidence="1">The sequence shown here is derived from an EMBL/GenBank/DDBJ whole genome shotgun (WGS) entry which is preliminary data.</text>
</comment>
<gene>
    <name evidence="1" type="ORF">RY831_23200</name>
</gene>
<reference evidence="1 2" key="1">
    <citation type="submission" date="2023-10" db="EMBL/GenBank/DDBJ databases">
        <title>Noviherbaspirillum sp. CPCC 100848 genome assembly.</title>
        <authorList>
            <person name="Li X.Y."/>
            <person name="Fang X.M."/>
        </authorList>
    </citation>
    <scope>NUCLEOTIDE SEQUENCE [LARGE SCALE GENOMIC DNA]</scope>
    <source>
        <strain evidence="1 2">CPCC 100848</strain>
    </source>
</reference>
<organism evidence="1 2">
    <name type="scientific">Noviherbaspirillum album</name>
    <dbReference type="NCBI Taxonomy" id="3080276"/>
    <lineage>
        <taxon>Bacteria</taxon>
        <taxon>Pseudomonadati</taxon>
        <taxon>Pseudomonadota</taxon>
        <taxon>Betaproteobacteria</taxon>
        <taxon>Burkholderiales</taxon>
        <taxon>Oxalobacteraceae</taxon>
        <taxon>Noviherbaspirillum</taxon>
    </lineage>
</organism>
<name>A0ABU6JFM4_9BURK</name>